<dbReference type="SUPFAM" id="SSF57903">
    <property type="entry name" value="FYVE/PHD zinc finger"/>
    <property type="match status" value="1"/>
</dbReference>
<dbReference type="GO" id="GO:0006886">
    <property type="term" value="P:intracellular protein transport"/>
    <property type="evidence" value="ECO:0007669"/>
    <property type="project" value="InterPro"/>
</dbReference>
<keyword evidence="1" id="KW-0479">Metal-binding</keyword>
<dbReference type="EMBL" id="UYYF01004821">
    <property type="protein sequence ID" value="VDN07179.1"/>
    <property type="molecule type" value="Genomic_DNA"/>
</dbReference>
<keyword evidence="2" id="KW-0677">Repeat</keyword>
<dbReference type="GO" id="GO:0031267">
    <property type="term" value="F:small GTPase binding"/>
    <property type="evidence" value="ECO:0007669"/>
    <property type="project" value="InterPro"/>
</dbReference>
<evidence type="ECO:0000256" key="5">
    <source>
        <dbReference type="PROSITE-ProRule" id="PRU00091"/>
    </source>
</evidence>
<organism evidence="10">
    <name type="scientific">Thelazia callipaeda</name>
    <name type="common">Oriental eyeworm</name>
    <name type="synonym">Parasitic nematode</name>
    <dbReference type="NCBI Taxonomy" id="103827"/>
    <lineage>
        <taxon>Eukaryota</taxon>
        <taxon>Metazoa</taxon>
        <taxon>Ecdysozoa</taxon>
        <taxon>Nematoda</taxon>
        <taxon>Chromadorea</taxon>
        <taxon>Rhabditida</taxon>
        <taxon>Spirurina</taxon>
        <taxon>Spiruromorpha</taxon>
        <taxon>Thelazioidea</taxon>
        <taxon>Thelaziidae</taxon>
        <taxon>Thelazia</taxon>
    </lineage>
</organism>
<dbReference type="PROSITE" id="PS50916">
    <property type="entry name" value="RABBD"/>
    <property type="match status" value="1"/>
</dbReference>
<dbReference type="GO" id="GO:0048167">
    <property type="term" value="P:regulation of synaptic plasticity"/>
    <property type="evidence" value="ECO:0007669"/>
    <property type="project" value="TreeGrafter"/>
</dbReference>
<evidence type="ECO:0000259" key="6">
    <source>
        <dbReference type="PROSITE" id="PS50178"/>
    </source>
</evidence>
<dbReference type="GO" id="GO:0048791">
    <property type="term" value="P:calcium ion-regulated exocytosis of neurotransmitter"/>
    <property type="evidence" value="ECO:0007669"/>
    <property type="project" value="TreeGrafter"/>
</dbReference>
<feature type="domain" description="FYVE-type" evidence="6">
    <location>
        <begin position="65"/>
        <end position="120"/>
    </location>
</feature>
<dbReference type="Pfam" id="PF22601">
    <property type="entry name" value="RIM2a_ZnF"/>
    <property type="match status" value="1"/>
</dbReference>
<dbReference type="GO" id="GO:0050806">
    <property type="term" value="P:positive regulation of synaptic transmission"/>
    <property type="evidence" value="ECO:0007669"/>
    <property type="project" value="TreeGrafter"/>
</dbReference>
<dbReference type="PANTHER" id="PTHR12157:SF21">
    <property type="entry name" value="RAB3 INTERACTING MOLECULE, ISOFORM F"/>
    <property type="match status" value="1"/>
</dbReference>
<dbReference type="STRING" id="103827.A0A0N5D8W0"/>
<proteinExistence type="predicted"/>
<dbReference type="WBParaSite" id="TCLT_0000955401-mRNA-1">
    <property type="protein sequence ID" value="TCLT_0000955401-mRNA-1"/>
    <property type="gene ID" value="TCLT_0000955401"/>
</dbReference>
<dbReference type="InterPro" id="IPR054386">
    <property type="entry name" value="RIM_Znf"/>
</dbReference>
<evidence type="ECO:0000256" key="1">
    <source>
        <dbReference type="ARBA" id="ARBA00022723"/>
    </source>
</evidence>
<keyword evidence="4" id="KW-0862">Zinc</keyword>
<dbReference type="InterPro" id="IPR011011">
    <property type="entry name" value="Znf_FYVE_PHD"/>
</dbReference>
<feature type="domain" description="RabBD" evidence="7">
    <location>
        <begin position="6"/>
        <end position="132"/>
    </location>
</feature>
<evidence type="ECO:0000256" key="4">
    <source>
        <dbReference type="ARBA" id="ARBA00022833"/>
    </source>
</evidence>
<keyword evidence="3 5" id="KW-0863">Zinc-finger</keyword>
<dbReference type="Proteomes" id="UP000276776">
    <property type="component" value="Unassembled WGS sequence"/>
</dbReference>
<evidence type="ECO:0000313" key="8">
    <source>
        <dbReference type="EMBL" id="VDN07179.1"/>
    </source>
</evidence>
<accession>A0A0N5D8W0</accession>
<evidence type="ECO:0000313" key="10">
    <source>
        <dbReference type="WBParaSite" id="TCLT_0000955401-mRNA-1"/>
    </source>
</evidence>
<dbReference type="FunFam" id="3.30.40.10:FF:000780">
    <property type="entry name" value="Rab-3-interacting molecule unc-10"/>
    <property type="match status" value="1"/>
</dbReference>
<dbReference type="PANTHER" id="PTHR12157">
    <property type="entry name" value="REGULATING SYNAPTIC MEMBRANE EXOCYTOSIS PROTEIN"/>
    <property type="match status" value="1"/>
</dbReference>
<dbReference type="GO" id="GO:0042734">
    <property type="term" value="C:presynaptic membrane"/>
    <property type="evidence" value="ECO:0007669"/>
    <property type="project" value="TreeGrafter"/>
</dbReference>
<reference evidence="10" key="1">
    <citation type="submission" date="2017-02" db="UniProtKB">
        <authorList>
            <consortium name="WormBaseParasite"/>
        </authorList>
    </citation>
    <scope>IDENTIFICATION</scope>
</reference>
<evidence type="ECO:0000256" key="2">
    <source>
        <dbReference type="ARBA" id="ARBA00022737"/>
    </source>
</evidence>
<evidence type="ECO:0000259" key="7">
    <source>
        <dbReference type="PROSITE" id="PS50916"/>
    </source>
</evidence>
<dbReference type="InterPro" id="IPR039032">
    <property type="entry name" value="Rim-like"/>
</dbReference>
<dbReference type="GO" id="GO:0044325">
    <property type="term" value="F:transmembrane transporter binding"/>
    <property type="evidence" value="ECO:0007669"/>
    <property type="project" value="TreeGrafter"/>
</dbReference>
<dbReference type="InterPro" id="IPR017455">
    <property type="entry name" value="Znf_FYVE-rel"/>
</dbReference>
<keyword evidence="9" id="KW-1185">Reference proteome</keyword>
<evidence type="ECO:0000313" key="9">
    <source>
        <dbReference type="Proteomes" id="UP000276776"/>
    </source>
</evidence>
<evidence type="ECO:0000256" key="3">
    <source>
        <dbReference type="ARBA" id="ARBA00022771"/>
    </source>
</evidence>
<dbReference type="GO" id="GO:0008270">
    <property type="term" value="F:zinc ion binding"/>
    <property type="evidence" value="ECO:0007669"/>
    <property type="project" value="UniProtKB-KW"/>
</dbReference>
<protein>
    <submittedName>
        <fullName evidence="10">RabBD domain-containing protein</fullName>
    </submittedName>
</protein>
<dbReference type="GO" id="GO:0048788">
    <property type="term" value="C:cytoskeleton of presynaptic active zone"/>
    <property type="evidence" value="ECO:0007669"/>
    <property type="project" value="TreeGrafter"/>
</dbReference>
<name>A0A0N5D8W0_THECL</name>
<dbReference type="InterPro" id="IPR013083">
    <property type="entry name" value="Znf_RING/FYVE/PHD"/>
</dbReference>
<dbReference type="OMA" id="HCIDFLT"/>
<dbReference type="AlphaFoldDB" id="A0A0N5D8W0"/>
<gene>
    <name evidence="8" type="ORF">TCLT_LOCUS9543</name>
</gene>
<dbReference type="GO" id="GO:0042391">
    <property type="term" value="P:regulation of membrane potential"/>
    <property type="evidence" value="ECO:0007669"/>
    <property type="project" value="TreeGrafter"/>
</dbReference>
<dbReference type="PROSITE" id="PS50178">
    <property type="entry name" value="ZF_FYVE"/>
    <property type="match status" value="1"/>
</dbReference>
<sequence length="235" mass="26771">MAEPPMPDLSHLSAEERQIIEEVFQRQRAEEEKETQISQKADQELEAIDKQINERKEIAQRLIGTQDDAICQICQKTKFADGIGHKCFYCQLRSCARCGGRTMSRNKPIWACSLCQKRQQILAKTGKWFQQSALVEESKAATTSSDSNRKFQRGSDVSNVPMLKSTILPGDMLAAKIRTYLSYPVTWQPSADQRRLIGHMILHKTTGTQGDLGLKESSLYSSIHLHFLLKHWKSF</sequence>
<dbReference type="Gene3D" id="3.30.40.10">
    <property type="entry name" value="Zinc/RING finger domain, C3HC4 (zinc finger)"/>
    <property type="match status" value="1"/>
</dbReference>
<dbReference type="InterPro" id="IPR010911">
    <property type="entry name" value="Rab_BD"/>
</dbReference>
<reference evidence="8 9" key="2">
    <citation type="submission" date="2018-11" db="EMBL/GenBank/DDBJ databases">
        <authorList>
            <consortium name="Pathogen Informatics"/>
        </authorList>
    </citation>
    <scope>NUCLEOTIDE SEQUENCE [LARGE SCALE GENOMIC DNA]</scope>
</reference>
<dbReference type="OrthoDB" id="420032at2759"/>